<organism evidence="1">
    <name type="scientific">marine sediment metagenome</name>
    <dbReference type="NCBI Taxonomy" id="412755"/>
    <lineage>
        <taxon>unclassified sequences</taxon>
        <taxon>metagenomes</taxon>
        <taxon>ecological metagenomes</taxon>
    </lineage>
</organism>
<evidence type="ECO:0000313" key="1">
    <source>
        <dbReference type="EMBL" id="KKL13517.1"/>
    </source>
</evidence>
<proteinExistence type="predicted"/>
<accession>A0A0F9BI52</accession>
<reference evidence="1" key="1">
    <citation type="journal article" date="2015" name="Nature">
        <title>Complex archaea that bridge the gap between prokaryotes and eukaryotes.</title>
        <authorList>
            <person name="Spang A."/>
            <person name="Saw J.H."/>
            <person name="Jorgensen S.L."/>
            <person name="Zaremba-Niedzwiedzka K."/>
            <person name="Martijn J."/>
            <person name="Lind A.E."/>
            <person name="van Eijk R."/>
            <person name="Schleper C."/>
            <person name="Guy L."/>
            <person name="Ettema T.J."/>
        </authorList>
    </citation>
    <scope>NUCLEOTIDE SEQUENCE</scope>
</reference>
<dbReference type="AlphaFoldDB" id="A0A0F9BI52"/>
<gene>
    <name evidence="1" type="ORF">LCGC14_2524980</name>
</gene>
<name>A0A0F9BI52_9ZZZZ</name>
<sequence>MSENQNYSPIEVAVAMALYGYNVNPADRAAKIYNHFKGHCAELYDLVHILSFSTAYAATELAMPSAALYVQHALEKYGEEARNRVKVNMDAYKEVENAQAV</sequence>
<protein>
    <submittedName>
        <fullName evidence="1">Uncharacterized protein</fullName>
    </submittedName>
</protein>
<comment type="caution">
    <text evidence="1">The sequence shown here is derived from an EMBL/GenBank/DDBJ whole genome shotgun (WGS) entry which is preliminary data.</text>
</comment>
<dbReference type="EMBL" id="LAZR01040827">
    <property type="protein sequence ID" value="KKL13517.1"/>
    <property type="molecule type" value="Genomic_DNA"/>
</dbReference>